<evidence type="ECO:0000256" key="5">
    <source>
        <dbReference type="ARBA" id="ARBA00022833"/>
    </source>
</evidence>
<evidence type="ECO:0000256" key="6">
    <source>
        <dbReference type="PROSITE-ProRule" id="PRU00175"/>
    </source>
</evidence>
<keyword evidence="4 6" id="KW-0863">Zinc-finger</keyword>
<dbReference type="InterPro" id="IPR013083">
    <property type="entry name" value="Znf_RING/FYVE/PHD"/>
</dbReference>
<evidence type="ECO:0000256" key="1">
    <source>
        <dbReference type="ARBA" id="ARBA00000900"/>
    </source>
</evidence>
<reference evidence="9 10" key="1">
    <citation type="submission" date="2021-02" db="EMBL/GenBank/DDBJ databases">
        <title>Plant Genome Project.</title>
        <authorList>
            <person name="Zhang R.-G."/>
        </authorList>
    </citation>
    <scope>NUCLEOTIDE SEQUENCE [LARGE SCALE GENOMIC DNA]</scope>
    <source>
        <tissue evidence="9">Leaves</tissue>
    </source>
</reference>
<feature type="region of interest" description="Disordered" evidence="7">
    <location>
        <begin position="1"/>
        <end position="38"/>
    </location>
</feature>
<keyword evidence="5" id="KW-0862">Zinc</keyword>
<dbReference type="PANTHER" id="PTHR15710">
    <property type="entry name" value="E3 UBIQUITIN-PROTEIN LIGASE PRAJA"/>
    <property type="match status" value="1"/>
</dbReference>
<evidence type="ECO:0000313" key="9">
    <source>
        <dbReference type="EMBL" id="KAH7570140.1"/>
    </source>
</evidence>
<dbReference type="InterPro" id="IPR001841">
    <property type="entry name" value="Znf_RING"/>
</dbReference>
<evidence type="ECO:0000256" key="7">
    <source>
        <dbReference type="SAM" id="MobiDB-lite"/>
    </source>
</evidence>
<dbReference type="PROSITE" id="PS50089">
    <property type="entry name" value="ZF_RING_2"/>
    <property type="match status" value="1"/>
</dbReference>
<organism evidence="9 10">
    <name type="scientific">Xanthoceras sorbifolium</name>
    <dbReference type="NCBI Taxonomy" id="99658"/>
    <lineage>
        <taxon>Eukaryota</taxon>
        <taxon>Viridiplantae</taxon>
        <taxon>Streptophyta</taxon>
        <taxon>Embryophyta</taxon>
        <taxon>Tracheophyta</taxon>
        <taxon>Spermatophyta</taxon>
        <taxon>Magnoliopsida</taxon>
        <taxon>eudicotyledons</taxon>
        <taxon>Gunneridae</taxon>
        <taxon>Pentapetalae</taxon>
        <taxon>rosids</taxon>
        <taxon>malvids</taxon>
        <taxon>Sapindales</taxon>
        <taxon>Sapindaceae</taxon>
        <taxon>Xanthoceroideae</taxon>
        <taxon>Xanthoceras</taxon>
    </lineage>
</organism>
<evidence type="ECO:0000313" key="10">
    <source>
        <dbReference type="Proteomes" id="UP000827721"/>
    </source>
</evidence>
<proteinExistence type="predicted"/>
<keyword evidence="3" id="KW-0479">Metal-binding</keyword>
<dbReference type="Pfam" id="PF13639">
    <property type="entry name" value="zf-RING_2"/>
    <property type="match status" value="1"/>
</dbReference>
<gene>
    <name evidence="9" type="ORF">JRO89_XS05G0055800</name>
</gene>
<dbReference type="PANTHER" id="PTHR15710:SF59">
    <property type="entry name" value="E3 UBIQUITIN-PROTEIN LIGASE SDIR1-LIKE"/>
    <property type="match status" value="1"/>
</dbReference>
<evidence type="ECO:0000259" key="8">
    <source>
        <dbReference type="PROSITE" id="PS50089"/>
    </source>
</evidence>
<accession>A0ABQ8I0J6</accession>
<comment type="catalytic activity">
    <reaction evidence="1">
        <text>S-ubiquitinyl-[E2 ubiquitin-conjugating enzyme]-L-cysteine + [acceptor protein]-L-lysine = [E2 ubiquitin-conjugating enzyme]-L-cysteine + N(6)-ubiquitinyl-[acceptor protein]-L-lysine.</text>
        <dbReference type="EC" id="2.3.2.27"/>
    </reaction>
</comment>
<dbReference type="SMART" id="SM00184">
    <property type="entry name" value="RING"/>
    <property type="match status" value="1"/>
</dbReference>
<feature type="domain" description="RING-type" evidence="8">
    <location>
        <begin position="400"/>
        <end position="441"/>
    </location>
</feature>
<dbReference type="EMBL" id="JAFEMO010000005">
    <property type="protein sequence ID" value="KAH7570140.1"/>
    <property type="molecule type" value="Genomic_DNA"/>
</dbReference>
<evidence type="ECO:0000256" key="3">
    <source>
        <dbReference type="ARBA" id="ARBA00022723"/>
    </source>
</evidence>
<evidence type="ECO:0000256" key="2">
    <source>
        <dbReference type="ARBA" id="ARBA00012483"/>
    </source>
</evidence>
<evidence type="ECO:0000256" key="4">
    <source>
        <dbReference type="ARBA" id="ARBA00022771"/>
    </source>
</evidence>
<dbReference type="SUPFAM" id="SSF57850">
    <property type="entry name" value="RING/U-box"/>
    <property type="match status" value="1"/>
</dbReference>
<dbReference type="CDD" id="cd16454">
    <property type="entry name" value="RING-H2_PA-TM-RING"/>
    <property type="match status" value="1"/>
</dbReference>
<comment type="caution">
    <text evidence="9">The sequence shown here is derived from an EMBL/GenBank/DDBJ whole genome shotgun (WGS) entry which is preliminary data.</text>
</comment>
<dbReference type="Gene3D" id="3.30.40.10">
    <property type="entry name" value="Zinc/RING finger domain, C3HC4 (zinc finger)"/>
    <property type="match status" value="1"/>
</dbReference>
<keyword evidence="10" id="KW-1185">Reference proteome</keyword>
<name>A0ABQ8I0J6_9ROSI</name>
<sequence>MRASSPMKSHAVRPRRDTEPSQTDTSRGHGENCETVGRGYSRVHGGVLVQEGIELEGVPISGVGKAVEKVAPKYLLKDATVMGGESTLHGEIHYGEAACMGLKSGSIPLVDVEGDGGSGLHGVQGGVEALVRVMAVGEPVAPFSSRVGPVLVAVDGESGLVVANGHRWKRRARENAKRNSSMVSEGVGFKRQIEGATGAFEEGDFKKNSKLQMLTGGGVIKSWRRVLAVENNLDALLAKDEVRGIEGIVIDYFADLFSSSSPSKSAIAIVMDVVGQRLSVPFKRHLERIFVANEQIDATISLGRQIIDRNTSEPNTSRKLLTVITRKQYVIENHESYLMHRAARESMEEFERRNYGRVPASESSVKTLLKRVRVEEAAGDGEKQESNKKLVSDDESQMNCSICMEQLWGGTYATAMPCSHVYHGDCIVQWLKQSHFCPLCRYEMPTDN</sequence>
<dbReference type="Proteomes" id="UP000827721">
    <property type="component" value="Unassembled WGS sequence"/>
</dbReference>
<dbReference type="EC" id="2.3.2.27" evidence="2"/>
<protein>
    <recommendedName>
        <fullName evidence="2">RING-type E3 ubiquitin transferase</fullName>
        <ecNumber evidence="2">2.3.2.27</ecNumber>
    </recommendedName>
</protein>